<keyword evidence="11" id="KW-1185">Reference proteome</keyword>
<dbReference type="Pfam" id="PF01850">
    <property type="entry name" value="PIN"/>
    <property type="match status" value="1"/>
</dbReference>
<dbReference type="SUPFAM" id="SSF88723">
    <property type="entry name" value="PIN domain-like"/>
    <property type="match status" value="1"/>
</dbReference>
<reference evidence="11" key="1">
    <citation type="submission" date="2017-05" db="EMBL/GenBank/DDBJ databases">
        <authorList>
            <person name="Macchi M."/>
            <person name="Festa S."/>
            <person name="Coppotelli B.M."/>
            <person name="Morelli I.S."/>
        </authorList>
    </citation>
    <scope>NUCLEOTIDE SEQUENCE [LARGE SCALE GENOMIC DNA]</scope>
    <source>
        <strain evidence="11">I</strain>
    </source>
</reference>
<dbReference type="InterPro" id="IPR022907">
    <property type="entry name" value="VapC_family"/>
</dbReference>
<gene>
    <name evidence="8" type="primary">vapC</name>
    <name evidence="10" type="ORF">BWR60_11505</name>
</gene>
<accession>A0A211ZPF3</accession>
<dbReference type="CDD" id="cd18745">
    <property type="entry name" value="PIN_VapC4-5_FitB-like"/>
    <property type="match status" value="1"/>
</dbReference>
<keyword evidence="4 8" id="KW-0479">Metal-binding</keyword>
<feature type="binding site" evidence="8">
    <location>
        <position position="100"/>
    </location>
    <ligand>
        <name>Mg(2+)</name>
        <dbReference type="ChEBI" id="CHEBI:18420"/>
    </ligand>
</feature>
<dbReference type="GO" id="GO:0000287">
    <property type="term" value="F:magnesium ion binding"/>
    <property type="evidence" value="ECO:0007669"/>
    <property type="project" value="UniProtKB-UniRule"/>
</dbReference>
<proteinExistence type="inferred from homology"/>
<evidence type="ECO:0000313" key="10">
    <source>
        <dbReference type="EMBL" id="OWJ67152.1"/>
    </source>
</evidence>
<dbReference type="GO" id="GO:0090729">
    <property type="term" value="F:toxin activity"/>
    <property type="evidence" value="ECO:0007669"/>
    <property type="project" value="UniProtKB-KW"/>
</dbReference>
<sequence length="139" mass="15094">MLCLDTNVVIGILNGRPEPVRRNLAAALAAGEQVTVSSIVLFELWYGAAKSGRPAENAERIRTFLSGQIEVLPFEQEDAREAGQLRAALEKAGTPIGPFDVLIAGQALRWQAPIVTANAGEFDRIPGLTRLDWSRERNG</sequence>
<dbReference type="Proteomes" id="UP000196655">
    <property type="component" value="Unassembled WGS sequence"/>
</dbReference>
<dbReference type="PANTHER" id="PTHR33653">
    <property type="entry name" value="RIBONUCLEASE VAPC2"/>
    <property type="match status" value="1"/>
</dbReference>
<comment type="caution">
    <text evidence="10">The sequence shown here is derived from an EMBL/GenBank/DDBJ whole genome shotgun (WGS) entry which is preliminary data.</text>
</comment>
<keyword evidence="5 8" id="KW-0378">Hydrolase</keyword>
<feature type="binding site" evidence="8">
    <location>
        <position position="5"/>
    </location>
    <ligand>
        <name>Mg(2+)</name>
        <dbReference type="ChEBI" id="CHEBI:18420"/>
    </ligand>
</feature>
<dbReference type="EMBL" id="NHON01000016">
    <property type="protein sequence ID" value="OWJ67152.1"/>
    <property type="molecule type" value="Genomic_DNA"/>
</dbReference>
<evidence type="ECO:0000256" key="4">
    <source>
        <dbReference type="ARBA" id="ARBA00022723"/>
    </source>
</evidence>
<comment type="similarity">
    <text evidence="7 8">Belongs to the PINc/VapC protein family.</text>
</comment>
<evidence type="ECO:0000256" key="8">
    <source>
        <dbReference type="HAMAP-Rule" id="MF_00265"/>
    </source>
</evidence>
<evidence type="ECO:0000259" key="9">
    <source>
        <dbReference type="Pfam" id="PF01850"/>
    </source>
</evidence>
<dbReference type="HAMAP" id="MF_00265">
    <property type="entry name" value="VapC_Nob1"/>
    <property type="match status" value="1"/>
</dbReference>
<organism evidence="10 11">
    <name type="scientific">Inquilinus limosus</name>
    <dbReference type="NCBI Taxonomy" id="171674"/>
    <lineage>
        <taxon>Bacteria</taxon>
        <taxon>Pseudomonadati</taxon>
        <taxon>Pseudomonadota</taxon>
        <taxon>Alphaproteobacteria</taxon>
        <taxon>Rhodospirillales</taxon>
        <taxon>Rhodospirillaceae</taxon>
        <taxon>Inquilinus</taxon>
    </lineage>
</organism>
<evidence type="ECO:0000256" key="3">
    <source>
        <dbReference type="ARBA" id="ARBA00022722"/>
    </source>
</evidence>
<keyword evidence="6 8" id="KW-0460">Magnesium</keyword>
<dbReference type="GO" id="GO:0004540">
    <property type="term" value="F:RNA nuclease activity"/>
    <property type="evidence" value="ECO:0007669"/>
    <property type="project" value="InterPro"/>
</dbReference>
<dbReference type="InterPro" id="IPR029060">
    <property type="entry name" value="PIN-like_dom_sf"/>
</dbReference>
<evidence type="ECO:0000313" key="11">
    <source>
        <dbReference type="Proteomes" id="UP000196655"/>
    </source>
</evidence>
<evidence type="ECO:0000256" key="5">
    <source>
        <dbReference type="ARBA" id="ARBA00022801"/>
    </source>
</evidence>
<dbReference type="InterPro" id="IPR002716">
    <property type="entry name" value="PIN_dom"/>
</dbReference>
<dbReference type="AlphaFoldDB" id="A0A211ZPF3"/>
<dbReference type="InterPro" id="IPR050556">
    <property type="entry name" value="Type_II_TA_system_RNase"/>
</dbReference>
<evidence type="ECO:0000256" key="6">
    <source>
        <dbReference type="ARBA" id="ARBA00022842"/>
    </source>
</evidence>
<dbReference type="Gene3D" id="3.40.50.1010">
    <property type="entry name" value="5'-nuclease"/>
    <property type="match status" value="1"/>
</dbReference>
<evidence type="ECO:0000256" key="7">
    <source>
        <dbReference type="ARBA" id="ARBA00038093"/>
    </source>
</evidence>
<comment type="function">
    <text evidence="8">Toxic component of a toxin-antitoxin (TA) system. An RNase.</text>
</comment>
<keyword evidence="3 8" id="KW-0540">Nuclease</keyword>
<keyword evidence="2 8" id="KW-1277">Toxin-antitoxin system</keyword>
<dbReference type="PANTHER" id="PTHR33653:SF1">
    <property type="entry name" value="RIBONUCLEASE VAPC2"/>
    <property type="match status" value="1"/>
</dbReference>
<protein>
    <recommendedName>
        <fullName evidence="8">Ribonuclease VapC</fullName>
        <shortName evidence="8">RNase VapC</shortName>
        <ecNumber evidence="8">3.1.-.-</ecNumber>
    </recommendedName>
    <alternativeName>
        <fullName evidence="8">Toxin VapC</fullName>
    </alternativeName>
</protein>
<evidence type="ECO:0000256" key="1">
    <source>
        <dbReference type="ARBA" id="ARBA00001946"/>
    </source>
</evidence>
<name>A0A211ZPF3_9PROT</name>
<feature type="domain" description="PIN" evidence="9">
    <location>
        <begin position="3"/>
        <end position="127"/>
    </location>
</feature>
<dbReference type="RefSeq" id="WP_088151156.1">
    <property type="nucleotide sequence ID" value="NZ_NHON01000016.1"/>
</dbReference>
<keyword evidence="8" id="KW-0800">Toxin</keyword>
<dbReference type="EC" id="3.1.-.-" evidence="8"/>
<evidence type="ECO:0000256" key="2">
    <source>
        <dbReference type="ARBA" id="ARBA00022649"/>
    </source>
</evidence>
<dbReference type="GO" id="GO:0016787">
    <property type="term" value="F:hydrolase activity"/>
    <property type="evidence" value="ECO:0007669"/>
    <property type="project" value="UniProtKB-KW"/>
</dbReference>
<comment type="cofactor">
    <cofactor evidence="1 8">
        <name>Mg(2+)</name>
        <dbReference type="ChEBI" id="CHEBI:18420"/>
    </cofactor>
</comment>
<dbReference type="OrthoDB" id="9796690at2"/>